<dbReference type="InterPro" id="IPR050987">
    <property type="entry name" value="AtrR-like"/>
</dbReference>
<feature type="region of interest" description="Disordered" evidence="7">
    <location>
        <begin position="565"/>
        <end position="598"/>
    </location>
</feature>
<gene>
    <name evidence="9" type="ORF">BJX67DRAFT_77887</name>
</gene>
<evidence type="ECO:0000256" key="4">
    <source>
        <dbReference type="ARBA" id="ARBA00023125"/>
    </source>
</evidence>
<keyword evidence="5" id="KW-0804">Transcription</keyword>
<sequence length="641" mass="71622">MAGSEIGPARRRRNRVPVSCASCRALKTKCDGLRPVCSTCALNNRQCTFALRGGSSRNVMVSEEYLRSLEKRIEGLSSQGATPAHPPAEHPKPHQSTQQPGTTPSSVVVDANVSIGGASFTQFVLNSLHGHENVQAQPIMASGNVRNSQSPLTLDDLYSLPDNALEILNRYFVLRNLIAPVFHVPSVRPMLTAALNSPPTDRHRHRPALILLNMTFALCTSHWMDDTYANPRMARRYYDIAMALMQPTLLRDTTLEHVQALLLAARYLQGTSCGDECWNILGLAIRIAYGLRLHQEPPETDPPPVRETKRRVWYAAYTLDMHWSMVYQRPPATRSSAFTISMPEDLDDDCIQPDRILYPSPRQPSTMSFFIEVIKLSRIVENMLGRLSESKIDAKETAELVLALDGEHQTWLRERPAHLILDHSDPHEAPWILALRGNMLRIFIHRQSLKHQQSEDSLAGQILQYSRRICVAAAMETIDIVALRHDQTRKTLGLNFFNIYYLFNAVIVLMSHLVSANTTDQPALEKVDKALHMISFMSSNYSLAQWAHSFLQHLLGYMHHAVGPPQPAPATSTSESSGSLLPTEDSANILTPTNGSSDAPQDLHTLFGFAQDITENLESVFGSMDPSLPEALWQFNDEAVF</sequence>
<feature type="region of interest" description="Disordered" evidence="7">
    <location>
        <begin position="77"/>
        <end position="106"/>
    </location>
</feature>
<reference evidence="9 10" key="1">
    <citation type="submission" date="2024-07" db="EMBL/GenBank/DDBJ databases">
        <title>Section-level genome sequencing and comparative genomics of Aspergillus sections Usti and Cavernicolus.</title>
        <authorList>
            <consortium name="Lawrence Berkeley National Laboratory"/>
            <person name="Nybo J.L."/>
            <person name="Vesth T.C."/>
            <person name="Theobald S."/>
            <person name="Frisvad J.C."/>
            <person name="Larsen T.O."/>
            <person name="Kjaerboelling I."/>
            <person name="Rothschild-Mancinelli K."/>
            <person name="Lyhne E.K."/>
            <person name="Kogle M.E."/>
            <person name="Barry K."/>
            <person name="Clum A."/>
            <person name="Na H."/>
            <person name="Ledsgaard L."/>
            <person name="Lin J."/>
            <person name="Lipzen A."/>
            <person name="Kuo A."/>
            <person name="Riley R."/>
            <person name="Mondo S."/>
            <person name="Labutti K."/>
            <person name="Haridas S."/>
            <person name="Pangalinan J."/>
            <person name="Salamov A.A."/>
            <person name="Simmons B.A."/>
            <person name="Magnuson J.K."/>
            <person name="Chen J."/>
            <person name="Drula E."/>
            <person name="Henrissat B."/>
            <person name="Wiebenga A."/>
            <person name="Lubbers R.J."/>
            <person name="Gomes A.C."/>
            <person name="Macurrencykelacurrency M.R."/>
            <person name="Stajich J."/>
            <person name="Grigoriev I.V."/>
            <person name="Mortensen U.H."/>
            <person name="De Vries R.P."/>
            <person name="Baker S.E."/>
            <person name="Andersen M.R."/>
        </authorList>
    </citation>
    <scope>NUCLEOTIDE SEQUENCE [LARGE SCALE GENOMIC DNA]</scope>
    <source>
        <strain evidence="9 10">CBS 449.75</strain>
    </source>
</reference>
<accession>A0ABR4LTI3</accession>
<dbReference type="Pfam" id="PF04082">
    <property type="entry name" value="Fungal_trans"/>
    <property type="match status" value="1"/>
</dbReference>
<evidence type="ECO:0000259" key="8">
    <source>
        <dbReference type="PROSITE" id="PS50048"/>
    </source>
</evidence>
<keyword evidence="4" id="KW-0238">DNA-binding</keyword>
<comment type="subcellular location">
    <subcellularLocation>
        <location evidence="1">Nucleus</location>
    </subcellularLocation>
</comment>
<evidence type="ECO:0000256" key="7">
    <source>
        <dbReference type="SAM" id="MobiDB-lite"/>
    </source>
</evidence>
<keyword evidence="10" id="KW-1185">Reference proteome</keyword>
<dbReference type="InterPro" id="IPR036864">
    <property type="entry name" value="Zn2-C6_fun-type_DNA-bd_sf"/>
</dbReference>
<dbReference type="PANTHER" id="PTHR46910:SF3">
    <property type="entry name" value="HALOTOLERANCE PROTEIN 9-RELATED"/>
    <property type="match status" value="1"/>
</dbReference>
<dbReference type="GeneID" id="98150516"/>
<dbReference type="PANTHER" id="PTHR46910">
    <property type="entry name" value="TRANSCRIPTION FACTOR PDR1"/>
    <property type="match status" value="1"/>
</dbReference>
<evidence type="ECO:0000313" key="10">
    <source>
        <dbReference type="Proteomes" id="UP001610432"/>
    </source>
</evidence>
<dbReference type="EMBL" id="JBFXLQ010000017">
    <property type="protein sequence ID" value="KAL2867834.1"/>
    <property type="molecule type" value="Genomic_DNA"/>
</dbReference>
<keyword evidence="2" id="KW-0479">Metal-binding</keyword>
<feature type="domain" description="Zn(2)-C6 fungal-type" evidence="8">
    <location>
        <begin position="19"/>
        <end position="49"/>
    </location>
</feature>
<comment type="caution">
    <text evidence="9">The sequence shown here is derived from an EMBL/GenBank/DDBJ whole genome shotgun (WGS) entry which is preliminary data.</text>
</comment>
<proteinExistence type="predicted"/>
<dbReference type="CDD" id="cd12148">
    <property type="entry name" value="fungal_TF_MHR"/>
    <property type="match status" value="1"/>
</dbReference>
<dbReference type="InterPro" id="IPR001138">
    <property type="entry name" value="Zn2Cys6_DnaBD"/>
</dbReference>
<keyword evidence="3" id="KW-0805">Transcription regulation</keyword>
<evidence type="ECO:0000256" key="6">
    <source>
        <dbReference type="ARBA" id="ARBA00023242"/>
    </source>
</evidence>
<dbReference type="RefSeq" id="XP_070886813.1">
    <property type="nucleotide sequence ID" value="XM_071035444.1"/>
</dbReference>
<dbReference type="Pfam" id="PF00172">
    <property type="entry name" value="Zn_clus"/>
    <property type="match status" value="1"/>
</dbReference>
<dbReference type="Gene3D" id="4.10.240.10">
    <property type="entry name" value="Zn(2)-C6 fungal-type DNA-binding domain"/>
    <property type="match status" value="1"/>
</dbReference>
<evidence type="ECO:0000256" key="2">
    <source>
        <dbReference type="ARBA" id="ARBA00022723"/>
    </source>
</evidence>
<dbReference type="PROSITE" id="PS50048">
    <property type="entry name" value="ZN2_CY6_FUNGAL_2"/>
    <property type="match status" value="1"/>
</dbReference>
<evidence type="ECO:0000256" key="1">
    <source>
        <dbReference type="ARBA" id="ARBA00004123"/>
    </source>
</evidence>
<dbReference type="SUPFAM" id="SSF57701">
    <property type="entry name" value="Zn2/Cys6 DNA-binding domain"/>
    <property type="match status" value="1"/>
</dbReference>
<keyword evidence="6" id="KW-0539">Nucleus</keyword>
<dbReference type="Proteomes" id="UP001610432">
    <property type="component" value="Unassembled WGS sequence"/>
</dbReference>
<dbReference type="PROSITE" id="PS00463">
    <property type="entry name" value="ZN2_CY6_FUNGAL_1"/>
    <property type="match status" value="1"/>
</dbReference>
<organism evidence="9 10">
    <name type="scientific">Aspergillus lucknowensis</name>
    <dbReference type="NCBI Taxonomy" id="176173"/>
    <lineage>
        <taxon>Eukaryota</taxon>
        <taxon>Fungi</taxon>
        <taxon>Dikarya</taxon>
        <taxon>Ascomycota</taxon>
        <taxon>Pezizomycotina</taxon>
        <taxon>Eurotiomycetes</taxon>
        <taxon>Eurotiomycetidae</taxon>
        <taxon>Eurotiales</taxon>
        <taxon>Aspergillaceae</taxon>
        <taxon>Aspergillus</taxon>
        <taxon>Aspergillus subgen. Nidulantes</taxon>
    </lineage>
</organism>
<evidence type="ECO:0000256" key="5">
    <source>
        <dbReference type="ARBA" id="ARBA00023163"/>
    </source>
</evidence>
<name>A0ABR4LTI3_9EURO</name>
<dbReference type="SMART" id="SM00906">
    <property type="entry name" value="Fungal_trans"/>
    <property type="match status" value="1"/>
</dbReference>
<dbReference type="SMART" id="SM00066">
    <property type="entry name" value="GAL4"/>
    <property type="match status" value="1"/>
</dbReference>
<protein>
    <submittedName>
        <fullName evidence="9">Fungal-specific transcription factor domain-containing protein</fullName>
    </submittedName>
</protein>
<evidence type="ECO:0000256" key="3">
    <source>
        <dbReference type="ARBA" id="ARBA00023015"/>
    </source>
</evidence>
<dbReference type="InterPro" id="IPR007219">
    <property type="entry name" value="XnlR_reg_dom"/>
</dbReference>
<dbReference type="CDD" id="cd00067">
    <property type="entry name" value="GAL4"/>
    <property type="match status" value="1"/>
</dbReference>
<evidence type="ECO:0000313" key="9">
    <source>
        <dbReference type="EMBL" id="KAL2867834.1"/>
    </source>
</evidence>
<feature type="compositionally biased region" description="Polar residues" evidence="7">
    <location>
        <begin position="95"/>
        <end position="106"/>
    </location>
</feature>
<feature type="compositionally biased region" description="Polar residues" evidence="7">
    <location>
        <begin position="569"/>
        <end position="598"/>
    </location>
</feature>